<dbReference type="GO" id="GO:0005737">
    <property type="term" value="C:cytoplasm"/>
    <property type="evidence" value="ECO:0007669"/>
    <property type="project" value="UniProtKB-SubCell"/>
</dbReference>
<dbReference type="Proteomes" id="UP000245720">
    <property type="component" value="Unassembled WGS sequence"/>
</dbReference>
<gene>
    <name evidence="7" type="ORF">IE37_01634</name>
</gene>
<evidence type="ECO:0000313" key="7">
    <source>
        <dbReference type="EMBL" id="PWJ12551.1"/>
    </source>
</evidence>
<dbReference type="InterPro" id="IPR016181">
    <property type="entry name" value="Acyl_CoA_acyltransferase"/>
</dbReference>
<comment type="function">
    <text evidence="5">Acetylates the N-terminal alanine of ribosomal protein bS18.</text>
</comment>
<dbReference type="Gene3D" id="3.40.630.30">
    <property type="match status" value="1"/>
</dbReference>
<evidence type="ECO:0000256" key="4">
    <source>
        <dbReference type="ARBA" id="ARBA00023315"/>
    </source>
</evidence>
<dbReference type="InterPro" id="IPR050680">
    <property type="entry name" value="YpeA/RimI_acetyltransf"/>
</dbReference>
<name>A0A315XYS2_RUMFL</name>
<keyword evidence="3 7" id="KW-0808">Transferase</keyword>
<comment type="subcellular location">
    <subcellularLocation>
        <location evidence="5">Cytoplasm</location>
    </subcellularLocation>
</comment>
<evidence type="ECO:0000256" key="3">
    <source>
        <dbReference type="ARBA" id="ARBA00022679"/>
    </source>
</evidence>
<dbReference type="PROSITE" id="PS51186">
    <property type="entry name" value="GNAT"/>
    <property type="match status" value="1"/>
</dbReference>
<dbReference type="EC" id="2.3.1.266" evidence="5"/>
<evidence type="ECO:0000256" key="2">
    <source>
        <dbReference type="ARBA" id="ARBA00022490"/>
    </source>
</evidence>
<dbReference type="InterPro" id="IPR006464">
    <property type="entry name" value="AcTrfase_RimI/Ard1"/>
</dbReference>
<dbReference type="GO" id="GO:0008999">
    <property type="term" value="F:protein-N-terminal-alanine acetyltransferase activity"/>
    <property type="evidence" value="ECO:0007669"/>
    <property type="project" value="UniProtKB-EC"/>
</dbReference>
<dbReference type="Pfam" id="PF00583">
    <property type="entry name" value="Acetyltransf_1"/>
    <property type="match status" value="1"/>
</dbReference>
<dbReference type="AlphaFoldDB" id="A0A315XYS2"/>
<dbReference type="InterPro" id="IPR000182">
    <property type="entry name" value="GNAT_dom"/>
</dbReference>
<keyword evidence="2 5" id="KW-0963">Cytoplasm</keyword>
<dbReference type="OrthoDB" id="9794566at2"/>
<comment type="similarity">
    <text evidence="1 5">Belongs to the acetyltransferase family. RimI subfamily.</text>
</comment>
<protein>
    <recommendedName>
        <fullName evidence="5">[Ribosomal protein bS18]-alanine N-acetyltransferase</fullName>
        <ecNumber evidence="5">2.3.1.266</ecNumber>
    </recommendedName>
</protein>
<dbReference type="EMBL" id="QGDI01000006">
    <property type="protein sequence ID" value="PWJ12551.1"/>
    <property type="molecule type" value="Genomic_DNA"/>
</dbReference>
<dbReference type="NCBIfam" id="TIGR01575">
    <property type="entry name" value="rimI"/>
    <property type="match status" value="1"/>
</dbReference>
<dbReference type="RefSeq" id="WP_109726418.1">
    <property type="nucleotide sequence ID" value="NZ_QGDI01000006.1"/>
</dbReference>
<evidence type="ECO:0000256" key="1">
    <source>
        <dbReference type="ARBA" id="ARBA00005395"/>
    </source>
</evidence>
<dbReference type="CDD" id="cd04301">
    <property type="entry name" value="NAT_SF"/>
    <property type="match status" value="1"/>
</dbReference>
<keyword evidence="4" id="KW-0012">Acyltransferase</keyword>
<evidence type="ECO:0000313" key="8">
    <source>
        <dbReference type="Proteomes" id="UP000245720"/>
    </source>
</evidence>
<reference evidence="7 8" key="1">
    <citation type="submission" date="2018-05" db="EMBL/GenBank/DDBJ databases">
        <title>The Hungate 1000. A catalogue of reference genomes from the rumen microbiome.</title>
        <authorList>
            <person name="Kelly W."/>
        </authorList>
    </citation>
    <scope>NUCLEOTIDE SEQUENCE [LARGE SCALE GENOMIC DNA]</scope>
    <source>
        <strain evidence="7 8">SAb67</strain>
    </source>
</reference>
<comment type="catalytic activity">
    <reaction evidence="5">
        <text>N-terminal L-alanyl-[ribosomal protein bS18] + acetyl-CoA = N-terminal N(alpha)-acetyl-L-alanyl-[ribosomal protein bS18] + CoA + H(+)</text>
        <dbReference type="Rhea" id="RHEA:43756"/>
        <dbReference type="Rhea" id="RHEA-COMP:10676"/>
        <dbReference type="Rhea" id="RHEA-COMP:10677"/>
        <dbReference type="ChEBI" id="CHEBI:15378"/>
        <dbReference type="ChEBI" id="CHEBI:57287"/>
        <dbReference type="ChEBI" id="CHEBI:57288"/>
        <dbReference type="ChEBI" id="CHEBI:64718"/>
        <dbReference type="ChEBI" id="CHEBI:83683"/>
        <dbReference type="EC" id="2.3.1.266"/>
    </reaction>
</comment>
<feature type="domain" description="N-acetyltransferase" evidence="6">
    <location>
        <begin position="4"/>
        <end position="149"/>
    </location>
</feature>
<evidence type="ECO:0000259" key="6">
    <source>
        <dbReference type="PROSITE" id="PS51186"/>
    </source>
</evidence>
<dbReference type="PANTHER" id="PTHR43420">
    <property type="entry name" value="ACETYLTRANSFERASE"/>
    <property type="match status" value="1"/>
</dbReference>
<evidence type="ECO:0000256" key="5">
    <source>
        <dbReference type="RuleBase" id="RU363094"/>
    </source>
</evidence>
<proteinExistence type="inferred from homology"/>
<accession>A0A315XYS2</accession>
<dbReference type="PANTHER" id="PTHR43420:SF44">
    <property type="entry name" value="ACETYLTRANSFERASE YPEA"/>
    <property type="match status" value="1"/>
</dbReference>
<dbReference type="SUPFAM" id="SSF55729">
    <property type="entry name" value="Acyl-CoA N-acyltransferases (Nat)"/>
    <property type="match status" value="1"/>
</dbReference>
<sequence>MNNSQFSILNSQLDYAALSALDKSCVGSDGWSPEDFRSEAEKHGGIVLAAYDGESLAGLIAGFTAADTGEILTVATAPQYRRQGAAKALLTEFLRLVPNDVETIALEVRQSNAAAIGLYKSFGFEKAGVRKRFYRDPVEDADIMVLNCRG</sequence>
<comment type="caution">
    <text evidence="7">The sequence shown here is derived from an EMBL/GenBank/DDBJ whole genome shotgun (WGS) entry which is preliminary data.</text>
</comment>
<organism evidence="7 8">
    <name type="scientific">Ruminococcus flavefaciens</name>
    <dbReference type="NCBI Taxonomy" id="1265"/>
    <lineage>
        <taxon>Bacteria</taxon>
        <taxon>Bacillati</taxon>
        <taxon>Bacillota</taxon>
        <taxon>Clostridia</taxon>
        <taxon>Eubacteriales</taxon>
        <taxon>Oscillospiraceae</taxon>
        <taxon>Ruminococcus</taxon>
    </lineage>
</organism>